<evidence type="ECO:0000313" key="4">
    <source>
        <dbReference type="Proteomes" id="UP000218677"/>
    </source>
</evidence>
<gene>
    <name evidence="3" type="ORF">CPA45_13805</name>
</gene>
<reference evidence="4" key="1">
    <citation type="submission" date="2017-09" db="EMBL/GenBank/DDBJ databases">
        <authorList>
            <person name="Cho G.-S."/>
            <person name="Oguntoyinbo F.A."/>
            <person name="Cnockaert M."/>
            <person name="Kabisch J."/>
            <person name="Neve H."/>
            <person name="Bockelmann W."/>
            <person name="Wenning M."/>
            <person name="Franz C.M."/>
            <person name="Vandamme P."/>
        </authorList>
    </citation>
    <scope>NUCLEOTIDE SEQUENCE [LARGE SCALE GENOMIC DNA]</scope>
    <source>
        <strain evidence="4">MBT G8648</strain>
    </source>
</reference>
<feature type="region of interest" description="Disordered" evidence="1">
    <location>
        <begin position="1"/>
        <end position="37"/>
    </location>
</feature>
<organism evidence="3 4">
    <name type="scientific">Vreelandella nigrificans</name>
    <dbReference type="NCBI Taxonomy" id="2042704"/>
    <lineage>
        <taxon>Bacteria</taxon>
        <taxon>Pseudomonadati</taxon>
        <taxon>Pseudomonadota</taxon>
        <taxon>Gammaproteobacteria</taxon>
        <taxon>Oceanospirillales</taxon>
        <taxon>Halomonadaceae</taxon>
        <taxon>Vreelandella</taxon>
    </lineage>
</organism>
<dbReference type="InterPro" id="IPR009061">
    <property type="entry name" value="DNA-bd_dom_put_sf"/>
</dbReference>
<proteinExistence type="predicted"/>
<dbReference type="InterPro" id="IPR036388">
    <property type="entry name" value="WH-like_DNA-bd_sf"/>
</dbReference>
<evidence type="ECO:0000259" key="2">
    <source>
        <dbReference type="Pfam" id="PF12728"/>
    </source>
</evidence>
<feature type="compositionally biased region" description="Low complexity" evidence="1">
    <location>
        <begin position="10"/>
        <end position="26"/>
    </location>
</feature>
<dbReference type="Pfam" id="PF12728">
    <property type="entry name" value="HTH_17"/>
    <property type="match status" value="1"/>
</dbReference>
<dbReference type="GO" id="GO:0003677">
    <property type="term" value="F:DNA binding"/>
    <property type="evidence" value="ECO:0007669"/>
    <property type="project" value="InterPro"/>
</dbReference>
<dbReference type="RefSeq" id="WP_096652390.1">
    <property type="nucleotide sequence ID" value="NZ_NWUX01000012.1"/>
</dbReference>
<dbReference type="EMBL" id="NWUX01000012">
    <property type="protein sequence ID" value="PCF95138.1"/>
    <property type="molecule type" value="Genomic_DNA"/>
</dbReference>
<dbReference type="InterPro" id="IPR041657">
    <property type="entry name" value="HTH_17"/>
</dbReference>
<evidence type="ECO:0000313" key="3">
    <source>
        <dbReference type="EMBL" id="PCF95138.1"/>
    </source>
</evidence>
<dbReference type="Gene3D" id="1.10.10.10">
    <property type="entry name" value="Winged helix-like DNA-binding domain superfamily/Winged helix DNA-binding domain"/>
    <property type="match status" value="1"/>
</dbReference>
<accession>A0A2A4HIB2</accession>
<dbReference type="Proteomes" id="UP000218677">
    <property type="component" value="Unassembled WGS sequence"/>
</dbReference>
<sequence length="99" mass="11059">MNHTNQHSRPSTPAASDLLPAASARLPESHNPNLLLTTNEAAPYLGVSPRTLETWRSTGRHGVRYIKVGSRVRYRLRDLDEWLASRMQEHTGQSGEVDA</sequence>
<dbReference type="NCBIfam" id="TIGR01764">
    <property type="entry name" value="excise"/>
    <property type="match status" value="1"/>
</dbReference>
<dbReference type="SUPFAM" id="SSF46955">
    <property type="entry name" value="Putative DNA-binding domain"/>
    <property type="match status" value="1"/>
</dbReference>
<comment type="caution">
    <text evidence="3">The sequence shown here is derived from an EMBL/GenBank/DDBJ whole genome shotgun (WGS) entry which is preliminary data.</text>
</comment>
<keyword evidence="4" id="KW-1185">Reference proteome</keyword>
<dbReference type="OrthoDB" id="8537306at2"/>
<name>A0A2A4HIB2_9GAMM</name>
<dbReference type="InterPro" id="IPR010093">
    <property type="entry name" value="SinI_DNA-bd"/>
</dbReference>
<feature type="domain" description="Helix-turn-helix" evidence="2">
    <location>
        <begin position="35"/>
        <end position="86"/>
    </location>
</feature>
<protein>
    <recommendedName>
        <fullName evidence="2">Helix-turn-helix domain-containing protein</fullName>
    </recommendedName>
</protein>
<evidence type="ECO:0000256" key="1">
    <source>
        <dbReference type="SAM" id="MobiDB-lite"/>
    </source>
</evidence>
<dbReference type="AlphaFoldDB" id="A0A2A4HIB2"/>